<proteinExistence type="inferred from homology"/>
<evidence type="ECO:0000256" key="3">
    <source>
        <dbReference type="ARBA" id="ARBA00022516"/>
    </source>
</evidence>
<protein>
    <recommendedName>
        <fullName evidence="16">CDP-alcohol phosphatidyltransferase family protein</fullName>
    </recommendedName>
</protein>
<evidence type="ECO:0000256" key="2">
    <source>
        <dbReference type="ARBA" id="ARBA00010441"/>
    </source>
</evidence>
<evidence type="ECO:0000313" key="15">
    <source>
        <dbReference type="Proteomes" id="UP001500683"/>
    </source>
</evidence>
<dbReference type="InterPro" id="IPR043130">
    <property type="entry name" value="CDP-OH_PTrfase_TM_dom"/>
</dbReference>
<reference evidence="15" key="1">
    <citation type="journal article" date="2019" name="Int. J. Syst. Evol. Microbiol.">
        <title>The Global Catalogue of Microorganisms (GCM) 10K type strain sequencing project: providing services to taxonomists for standard genome sequencing and annotation.</title>
        <authorList>
            <consortium name="The Broad Institute Genomics Platform"/>
            <consortium name="The Broad Institute Genome Sequencing Center for Infectious Disease"/>
            <person name="Wu L."/>
            <person name="Ma J."/>
        </authorList>
    </citation>
    <scope>NUCLEOTIDE SEQUENCE [LARGE SCALE GENOMIC DNA]</scope>
    <source>
        <strain evidence="15">JCM 16702</strain>
    </source>
</reference>
<keyword evidence="6 13" id="KW-1133">Transmembrane helix</keyword>
<comment type="similarity">
    <text evidence="2 11">Belongs to the CDP-alcohol phosphatidyltransferase class-I family.</text>
</comment>
<keyword evidence="5 13" id="KW-0812">Transmembrane</keyword>
<keyword evidence="3" id="KW-0444">Lipid biosynthesis</keyword>
<evidence type="ECO:0000256" key="12">
    <source>
        <dbReference type="SAM" id="MobiDB-lite"/>
    </source>
</evidence>
<dbReference type="Gene3D" id="1.20.120.1760">
    <property type="match status" value="1"/>
</dbReference>
<organism evidence="14 15">
    <name type="scientific">Actinomadura miaoliensis</name>
    <dbReference type="NCBI Taxonomy" id="430685"/>
    <lineage>
        <taxon>Bacteria</taxon>
        <taxon>Bacillati</taxon>
        <taxon>Actinomycetota</taxon>
        <taxon>Actinomycetes</taxon>
        <taxon>Streptosporangiales</taxon>
        <taxon>Thermomonosporaceae</taxon>
        <taxon>Actinomadura</taxon>
    </lineage>
</organism>
<evidence type="ECO:0000256" key="8">
    <source>
        <dbReference type="ARBA" id="ARBA00023136"/>
    </source>
</evidence>
<feature type="compositionally biased region" description="Low complexity" evidence="12">
    <location>
        <begin position="1"/>
        <end position="11"/>
    </location>
</feature>
<evidence type="ECO:0000256" key="6">
    <source>
        <dbReference type="ARBA" id="ARBA00022989"/>
    </source>
</evidence>
<feature type="region of interest" description="Disordered" evidence="12">
    <location>
        <begin position="1"/>
        <end position="30"/>
    </location>
</feature>
<keyword evidence="4 11" id="KW-0808">Transferase</keyword>
<sequence length="293" mass="31012">MTPRAGRGASPPGAPGAGGPLREQPPPERDDFATASGRIWTIPNILSFARLLGVPLFLWLVLVGADWWALGVLVFAGLSDWLDGRLARALNQTSKLGMVLDPAADRLYILVTLIGLTVRDVIPLWLVILLVAREVAITPIMPLMRRLGYGGTLPVHFVGKAATLCLLYAFPLLLLGDHDGAVATTAKIVGWCFAIWGTGLYWWAAALYWWQTRQLMLAGPAGDVPAAERTGGERTGGEPTGGERTGRDGEEPTGEAPTGEPPGRHQHGDASGAPPPADGSPPSGEQEGADTPR</sequence>
<dbReference type="PROSITE" id="PS00379">
    <property type="entry name" value="CDP_ALCOHOL_P_TRANSF"/>
    <property type="match status" value="1"/>
</dbReference>
<dbReference type="InterPro" id="IPR050324">
    <property type="entry name" value="CDP-alcohol_PTase-I"/>
</dbReference>
<feature type="transmembrane region" description="Helical" evidence="13">
    <location>
        <begin position="56"/>
        <end position="78"/>
    </location>
</feature>
<keyword evidence="7" id="KW-0443">Lipid metabolism</keyword>
<dbReference type="PANTHER" id="PTHR14269:SF62">
    <property type="entry name" value="CDP-DIACYLGLYCEROL--GLYCEROL-3-PHOSPHATE 3-PHOSPHATIDYLTRANSFERASE 1, CHLOROPLASTIC"/>
    <property type="match status" value="1"/>
</dbReference>
<feature type="transmembrane region" description="Helical" evidence="13">
    <location>
        <begin position="153"/>
        <end position="176"/>
    </location>
</feature>
<gene>
    <name evidence="14" type="ORF">GCM10022214_19450</name>
</gene>
<evidence type="ECO:0000256" key="13">
    <source>
        <dbReference type="SAM" id="Phobius"/>
    </source>
</evidence>
<evidence type="ECO:0000256" key="11">
    <source>
        <dbReference type="RuleBase" id="RU003750"/>
    </source>
</evidence>
<keyword evidence="8 13" id="KW-0472">Membrane</keyword>
<evidence type="ECO:0000313" key="14">
    <source>
        <dbReference type="EMBL" id="GAA4065451.1"/>
    </source>
</evidence>
<evidence type="ECO:0000256" key="10">
    <source>
        <dbReference type="ARBA" id="ARBA00023264"/>
    </source>
</evidence>
<feature type="transmembrane region" description="Helical" evidence="13">
    <location>
        <begin position="188"/>
        <end position="210"/>
    </location>
</feature>
<keyword evidence="10" id="KW-1208">Phospholipid metabolism</keyword>
<evidence type="ECO:0000256" key="1">
    <source>
        <dbReference type="ARBA" id="ARBA00004141"/>
    </source>
</evidence>
<evidence type="ECO:0000256" key="9">
    <source>
        <dbReference type="ARBA" id="ARBA00023209"/>
    </source>
</evidence>
<dbReference type="Proteomes" id="UP001500683">
    <property type="component" value="Unassembled WGS sequence"/>
</dbReference>
<dbReference type="Pfam" id="PF01066">
    <property type="entry name" value="CDP-OH_P_transf"/>
    <property type="match status" value="1"/>
</dbReference>
<evidence type="ECO:0008006" key="16">
    <source>
        <dbReference type="Google" id="ProtNLM"/>
    </source>
</evidence>
<keyword evidence="9" id="KW-0594">Phospholipid biosynthesis</keyword>
<keyword evidence="15" id="KW-1185">Reference proteome</keyword>
<accession>A0ABP7VE86</accession>
<evidence type="ECO:0000256" key="4">
    <source>
        <dbReference type="ARBA" id="ARBA00022679"/>
    </source>
</evidence>
<comment type="subcellular location">
    <subcellularLocation>
        <location evidence="1">Membrane</location>
        <topology evidence="1">Multi-pass membrane protein</topology>
    </subcellularLocation>
</comment>
<comment type="caution">
    <text evidence="14">The sequence shown here is derived from an EMBL/GenBank/DDBJ whole genome shotgun (WGS) entry which is preliminary data.</text>
</comment>
<name>A0ABP7VE86_9ACTN</name>
<dbReference type="InterPro" id="IPR048254">
    <property type="entry name" value="CDP_ALCOHOL_P_TRANSF_CS"/>
</dbReference>
<dbReference type="PANTHER" id="PTHR14269">
    <property type="entry name" value="CDP-DIACYLGLYCEROL--GLYCEROL-3-PHOSPHATE 3-PHOSPHATIDYLTRANSFERASE-RELATED"/>
    <property type="match status" value="1"/>
</dbReference>
<feature type="region of interest" description="Disordered" evidence="12">
    <location>
        <begin position="223"/>
        <end position="293"/>
    </location>
</feature>
<evidence type="ECO:0000256" key="5">
    <source>
        <dbReference type="ARBA" id="ARBA00022692"/>
    </source>
</evidence>
<dbReference type="EMBL" id="BAAAZG010000008">
    <property type="protein sequence ID" value="GAA4065451.1"/>
    <property type="molecule type" value="Genomic_DNA"/>
</dbReference>
<dbReference type="InterPro" id="IPR000462">
    <property type="entry name" value="CDP-OH_P_trans"/>
</dbReference>
<feature type="transmembrane region" description="Helical" evidence="13">
    <location>
        <begin position="107"/>
        <end position="132"/>
    </location>
</feature>
<evidence type="ECO:0000256" key="7">
    <source>
        <dbReference type="ARBA" id="ARBA00023098"/>
    </source>
</evidence>